<evidence type="ECO:0000256" key="3">
    <source>
        <dbReference type="ARBA" id="ARBA00022884"/>
    </source>
</evidence>
<evidence type="ECO:0000256" key="9">
    <source>
        <dbReference type="RuleBase" id="RU003624"/>
    </source>
</evidence>
<evidence type="ECO:0000256" key="1">
    <source>
        <dbReference type="ARBA" id="ARBA00010761"/>
    </source>
</evidence>
<dbReference type="InterPro" id="IPR015946">
    <property type="entry name" value="KH_dom-like_a/b"/>
</dbReference>
<dbReference type="InterPro" id="IPR018280">
    <property type="entry name" value="Ribosomal_uS3_CS"/>
</dbReference>
<dbReference type="InterPro" id="IPR036419">
    <property type="entry name" value="Ribosomal_S3_C_sf"/>
</dbReference>
<dbReference type="InterPro" id="IPR005704">
    <property type="entry name" value="Ribosomal_uS3_bac-typ"/>
</dbReference>
<evidence type="ECO:0000256" key="4">
    <source>
        <dbReference type="ARBA" id="ARBA00022980"/>
    </source>
</evidence>
<accession>A0A1F4V0E2</accession>
<dbReference type="SMART" id="SM00322">
    <property type="entry name" value="KH"/>
    <property type="match status" value="1"/>
</dbReference>
<comment type="similarity">
    <text evidence="1 8 9">Belongs to the universal ribosomal protein uS3 family.</text>
</comment>
<dbReference type="Gene3D" id="3.30.300.20">
    <property type="match status" value="1"/>
</dbReference>
<organism evidence="11 12">
    <name type="scientific">candidate division WWE3 bacterium RIFCSPLOWO2_01_FULL_37_15</name>
    <dbReference type="NCBI Taxonomy" id="1802622"/>
    <lineage>
        <taxon>Bacteria</taxon>
        <taxon>Katanobacteria</taxon>
    </lineage>
</organism>
<dbReference type="GO" id="GO:0003735">
    <property type="term" value="F:structural constituent of ribosome"/>
    <property type="evidence" value="ECO:0007669"/>
    <property type="project" value="InterPro"/>
</dbReference>
<dbReference type="HAMAP" id="MF_01309_B">
    <property type="entry name" value="Ribosomal_uS3_B"/>
    <property type="match status" value="1"/>
</dbReference>
<dbReference type="GO" id="GO:0019843">
    <property type="term" value="F:rRNA binding"/>
    <property type="evidence" value="ECO:0007669"/>
    <property type="project" value="UniProtKB-UniRule"/>
</dbReference>
<protein>
    <recommendedName>
        <fullName evidence="7 8">Small ribosomal subunit protein uS3</fullName>
    </recommendedName>
</protein>
<dbReference type="AlphaFoldDB" id="A0A1F4V0E2"/>
<evidence type="ECO:0000256" key="2">
    <source>
        <dbReference type="ARBA" id="ARBA00022730"/>
    </source>
</evidence>
<feature type="domain" description="KH type-2" evidence="10">
    <location>
        <begin position="39"/>
        <end position="107"/>
    </location>
</feature>
<dbReference type="GO" id="GO:0022627">
    <property type="term" value="C:cytosolic small ribosomal subunit"/>
    <property type="evidence" value="ECO:0007669"/>
    <property type="project" value="TreeGrafter"/>
</dbReference>
<dbReference type="Proteomes" id="UP000177458">
    <property type="component" value="Unassembled WGS sequence"/>
</dbReference>
<comment type="caution">
    <text evidence="11">The sequence shown here is derived from an EMBL/GenBank/DDBJ whole genome shotgun (WGS) entry which is preliminary data.</text>
</comment>
<dbReference type="InterPro" id="IPR009019">
    <property type="entry name" value="KH_sf_prok-type"/>
</dbReference>
<dbReference type="Gene3D" id="3.30.1140.32">
    <property type="entry name" value="Ribosomal protein S3, C-terminal domain"/>
    <property type="match status" value="1"/>
</dbReference>
<dbReference type="SUPFAM" id="SSF54821">
    <property type="entry name" value="Ribosomal protein S3 C-terminal domain"/>
    <property type="match status" value="1"/>
</dbReference>
<keyword evidence="4 8" id="KW-0689">Ribosomal protein</keyword>
<name>A0A1F4V0E2_UNCKA</name>
<dbReference type="SUPFAM" id="SSF54814">
    <property type="entry name" value="Prokaryotic type KH domain (KH-domain type II)"/>
    <property type="match status" value="1"/>
</dbReference>
<dbReference type="InterPro" id="IPR001351">
    <property type="entry name" value="Ribosomal_uS3_C"/>
</dbReference>
<evidence type="ECO:0000259" key="10">
    <source>
        <dbReference type="PROSITE" id="PS50823"/>
    </source>
</evidence>
<evidence type="ECO:0000256" key="8">
    <source>
        <dbReference type="HAMAP-Rule" id="MF_01309"/>
    </source>
</evidence>
<dbReference type="PANTHER" id="PTHR11760:SF19">
    <property type="entry name" value="SMALL RIBOSOMAL SUBUNIT PROTEIN US3C"/>
    <property type="match status" value="1"/>
</dbReference>
<dbReference type="InterPro" id="IPR004087">
    <property type="entry name" value="KH_dom"/>
</dbReference>
<dbReference type="Pfam" id="PF07650">
    <property type="entry name" value="KH_2"/>
    <property type="match status" value="1"/>
</dbReference>
<evidence type="ECO:0000313" key="11">
    <source>
        <dbReference type="EMBL" id="OGC50665.1"/>
    </source>
</evidence>
<evidence type="ECO:0000313" key="12">
    <source>
        <dbReference type="Proteomes" id="UP000177458"/>
    </source>
</evidence>
<reference evidence="11 12" key="1">
    <citation type="journal article" date="2016" name="Nat. Commun.">
        <title>Thousands of microbial genomes shed light on interconnected biogeochemical processes in an aquifer system.</title>
        <authorList>
            <person name="Anantharaman K."/>
            <person name="Brown C.T."/>
            <person name="Hug L.A."/>
            <person name="Sharon I."/>
            <person name="Castelle C.J."/>
            <person name="Probst A.J."/>
            <person name="Thomas B.C."/>
            <person name="Singh A."/>
            <person name="Wilkins M.J."/>
            <person name="Karaoz U."/>
            <person name="Brodie E.L."/>
            <person name="Williams K.H."/>
            <person name="Hubbard S.S."/>
            <person name="Banfield J.F."/>
        </authorList>
    </citation>
    <scope>NUCLEOTIDE SEQUENCE [LARGE SCALE GENOMIC DNA]</scope>
</reference>
<gene>
    <name evidence="8" type="primary">rpsC</name>
    <name evidence="11" type="ORF">A3A69_02685</name>
</gene>
<comment type="subunit">
    <text evidence="8">Part of the 30S ribosomal subunit. Forms a tight complex with proteins S10 and S14.</text>
</comment>
<evidence type="ECO:0000256" key="7">
    <source>
        <dbReference type="ARBA" id="ARBA00035257"/>
    </source>
</evidence>
<dbReference type="GO" id="GO:0003729">
    <property type="term" value="F:mRNA binding"/>
    <property type="evidence" value="ECO:0007669"/>
    <property type="project" value="UniProtKB-UniRule"/>
</dbReference>
<evidence type="ECO:0000256" key="5">
    <source>
        <dbReference type="ARBA" id="ARBA00023274"/>
    </source>
</evidence>
<dbReference type="Pfam" id="PF00189">
    <property type="entry name" value="Ribosomal_S3_C"/>
    <property type="match status" value="1"/>
</dbReference>
<proteinExistence type="inferred from homology"/>
<keyword evidence="2 8" id="KW-0699">rRNA-binding</keyword>
<keyword evidence="3 8" id="KW-0694">RNA-binding</keyword>
<dbReference type="InterPro" id="IPR057258">
    <property type="entry name" value="Ribosomal_uS3"/>
</dbReference>
<dbReference type="PROSITE" id="PS50823">
    <property type="entry name" value="KH_TYPE_2"/>
    <property type="match status" value="1"/>
</dbReference>
<dbReference type="EMBL" id="MEVF01000006">
    <property type="protein sequence ID" value="OGC50665.1"/>
    <property type="molecule type" value="Genomic_DNA"/>
</dbReference>
<dbReference type="NCBIfam" id="TIGR01009">
    <property type="entry name" value="rpsC_bact"/>
    <property type="match status" value="1"/>
</dbReference>
<dbReference type="PROSITE" id="PS00548">
    <property type="entry name" value="RIBOSOMAL_S3"/>
    <property type="match status" value="1"/>
</dbReference>
<dbReference type="CDD" id="cd02412">
    <property type="entry name" value="KH-II_30S_S3"/>
    <property type="match status" value="1"/>
</dbReference>
<dbReference type="InterPro" id="IPR004044">
    <property type="entry name" value="KH_dom_type_2"/>
</dbReference>
<dbReference type="PANTHER" id="PTHR11760">
    <property type="entry name" value="30S/40S RIBOSOMAL PROTEIN S3"/>
    <property type="match status" value="1"/>
</dbReference>
<evidence type="ECO:0000256" key="6">
    <source>
        <dbReference type="ARBA" id="ARBA00024998"/>
    </source>
</evidence>
<sequence>MGQKVNPYGYRLGISKDWMSRWYADKKQYGNLILEDLKIRKYLEKKFEMAGVKSIEIERSVNEINIIVKVAKPGVVIGKGGSGVEDAEKELKKITKAKIRLTAEEVKNPEVEAQLVADYISRQLKRRLPYRRVVMAAISSARDKGAKGIKIKLAGLLSGGNSISRSEKYLDGSVPSQTLRADVDYAQVHCQMLYGTIGIKVWIYKGEAVL</sequence>
<dbReference type="FunFam" id="3.30.300.20:FF:000001">
    <property type="entry name" value="30S ribosomal protein S3"/>
    <property type="match status" value="1"/>
</dbReference>
<keyword evidence="5 8" id="KW-0687">Ribonucleoprotein</keyword>
<dbReference type="GO" id="GO:0006412">
    <property type="term" value="P:translation"/>
    <property type="evidence" value="ECO:0007669"/>
    <property type="project" value="UniProtKB-UniRule"/>
</dbReference>
<comment type="function">
    <text evidence="6 8">Binds the lower part of the 30S subunit head. Binds mRNA in the 70S ribosome, positioning it for translation.</text>
</comment>